<organism evidence="1 2">
    <name type="scientific">Actomonas aquatica</name>
    <dbReference type="NCBI Taxonomy" id="2866162"/>
    <lineage>
        <taxon>Bacteria</taxon>
        <taxon>Pseudomonadati</taxon>
        <taxon>Verrucomicrobiota</taxon>
        <taxon>Opitutia</taxon>
        <taxon>Opitutales</taxon>
        <taxon>Opitutaceae</taxon>
        <taxon>Actomonas</taxon>
    </lineage>
</organism>
<dbReference type="EMBL" id="CP139781">
    <property type="protein sequence ID" value="WRQ86498.1"/>
    <property type="molecule type" value="Genomic_DNA"/>
</dbReference>
<accession>A0ABZ1C5J1</accession>
<dbReference type="RefSeq" id="WP_221031419.1">
    <property type="nucleotide sequence ID" value="NZ_CP139781.1"/>
</dbReference>
<dbReference type="Proteomes" id="UP000738431">
    <property type="component" value="Chromosome"/>
</dbReference>
<keyword evidence="2" id="KW-1185">Reference proteome</keyword>
<name>A0ABZ1C5J1_9BACT</name>
<evidence type="ECO:0000313" key="1">
    <source>
        <dbReference type="EMBL" id="WRQ86498.1"/>
    </source>
</evidence>
<proteinExistence type="predicted"/>
<gene>
    <name evidence="1" type="ORF">K1X11_016905</name>
</gene>
<evidence type="ECO:0000313" key="2">
    <source>
        <dbReference type="Proteomes" id="UP000738431"/>
    </source>
</evidence>
<protein>
    <submittedName>
        <fullName evidence="1">Uncharacterized protein</fullName>
    </submittedName>
</protein>
<reference evidence="1 2" key="1">
    <citation type="submission" date="2023-12" db="EMBL/GenBank/DDBJ databases">
        <title>Description of an unclassified Opitutus bacterium of Verrucomicrobiota.</title>
        <authorList>
            <person name="Zhang D.-F."/>
        </authorList>
    </citation>
    <scope>NUCLEOTIDE SEQUENCE [LARGE SCALE GENOMIC DNA]</scope>
    <source>
        <strain evidence="1 2">WL0086</strain>
    </source>
</reference>
<sequence>MFRALKDSVAASTARRLLNQHLARYGSVEALHLDSRNRRLEVTGTPHGEAEPVTLVIDRYELDRTADTVHLRVLDCTCSRPWLQALIEDHLYHRPLEIPRWAAAFL</sequence>